<dbReference type="InterPro" id="IPR000160">
    <property type="entry name" value="GGDEF_dom"/>
</dbReference>
<dbReference type="EMBL" id="CP000658">
    <property type="protein sequence ID" value="ABP48044.1"/>
    <property type="molecule type" value="Genomic_DNA"/>
</dbReference>
<dbReference type="SMART" id="SM00267">
    <property type="entry name" value="GGDEF"/>
    <property type="match status" value="1"/>
</dbReference>
<dbReference type="Gene3D" id="3.30.70.270">
    <property type="match status" value="1"/>
</dbReference>
<dbReference type="CDD" id="cd01949">
    <property type="entry name" value="GGDEF"/>
    <property type="match status" value="1"/>
</dbReference>
<keyword evidence="1" id="KW-0812">Transmembrane</keyword>
<dbReference type="eggNOG" id="COG2199">
    <property type="taxonomic scope" value="Bacteria"/>
</dbReference>
<dbReference type="InterPro" id="IPR043128">
    <property type="entry name" value="Rev_trsase/Diguanyl_cyclase"/>
</dbReference>
<evidence type="ECO:0000259" key="2">
    <source>
        <dbReference type="PROSITE" id="PS50887"/>
    </source>
</evidence>
<evidence type="ECO:0000313" key="3">
    <source>
        <dbReference type="EMBL" id="ABP48044.1"/>
    </source>
</evidence>
<dbReference type="OrthoDB" id="23692at2"/>
<dbReference type="InterPro" id="IPR050469">
    <property type="entry name" value="Diguanylate_Cyclase"/>
</dbReference>
<reference evidence="3" key="1">
    <citation type="submission" date="2007-04" db="EMBL/GenBank/DDBJ databases">
        <title>Complete sequence of plasmid2 pMFLV02 of Mycobacterium gilvum PYR-GCK.</title>
        <authorList>
            <consortium name="US DOE Joint Genome Institute"/>
            <person name="Copeland A."/>
            <person name="Lucas S."/>
            <person name="Lapidus A."/>
            <person name="Barry K."/>
            <person name="Detter J.C."/>
            <person name="Glavina del Rio T."/>
            <person name="Hammon N."/>
            <person name="Israni S."/>
            <person name="Dalin E."/>
            <person name="Tice H."/>
            <person name="Pitluck S."/>
            <person name="Chain P."/>
            <person name="Malfatti S."/>
            <person name="Shin M."/>
            <person name="Vergez L."/>
            <person name="Schmutz J."/>
            <person name="Larimer F."/>
            <person name="Land M."/>
            <person name="Hauser L."/>
            <person name="Kyrpides N."/>
            <person name="Mikhailova N."/>
            <person name="Miller C."/>
            <person name="Richardson P."/>
        </authorList>
    </citation>
    <scope>NUCLEOTIDE SEQUENCE</scope>
    <source>
        <strain evidence="3">PYR-GCK</strain>
        <plasmid evidence="3">pMFLV02</plasmid>
    </source>
</reference>
<dbReference type="PANTHER" id="PTHR45138:SF9">
    <property type="entry name" value="DIGUANYLATE CYCLASE DGCM-RELATED"/>
    <property type="match status" value="1"/>
</dbReference>
<sequence>MRTNRRSLLTFCRLMAQWWHQPIDYTGYVQFFAQRAMAGAIALMIGAGIGLTAVVSVAMLLPTSSAPSQIVVVLFAALNVFWALSWCTRPWPSLRRSRMFITSADIGITMLALIDSHWLTGLFALNFFALISVYLVFFDGPKALALHSALILLTTLSFIALTGAHNGLGSDSWAVVGILGAVVPVVSTSLGVQFGIHTLRMDAIESSTDPLTGALNRRGLHLNIGDLLNQATSREDAVVVIVVDIDRFKQINDTFGHAVGDKVLVRCAQHIRETTSPTALVARVGGEEFVIIDLAPPDQAGLIAEQIRQSITTSSHQPEITASVGVTTMNRAQFLAPDADPHQVLHTAITQADRAMFEAKRHGGNTTHHT</sequence>
<organism evidence="3">
    <name type="scientific">Mycolicibacterium gilvum (strain PYR-GCK)</name>
    <name type="common">Mycobacterium gilvum (strain PYR-GCK)</name>
    <dbReference type="NCBI Taxonomy" id="350054"/>
    <lineage>
        <taxon>Bacteria</taxon>
        <taxon>Bacillati</taxon>
        <taxon>Actinomycetota</taxon>
        <taxon>Actinomycetes</taxon>
        <taxon>Mycobacteriales</taxon>
        <taxon>Mycobacteriaceae</taxon>
        <taxon>Mycolicibacterium</taxon>
    </lineage>
</organism>
<dbReference type="GO" id="GO:0043709">
    <property type="term" value="P:cell adhesion involved in single-species biofilm formation"/>
    <property type="evidence" value="ECO:0007669"/>
    <property type="project" value="TreeGrafter"/>
</dbReference>
<keyword evidence="1" id="KW-1133">Transmembrane helix</keyword>
<feature type="transmembrane region" description="Helical" evidence="1">
    <location>
        <begin position="173"/>
        <end position="196"/>
    </location>
</feature>
<name>A4TGJ3_MYCGI</name>
<dbReference type="NCBIfam" id="TIGR00254">
    <property type="entry name" value="GGDEF"/>
    <property type="match status" value="1"/>
</dbReference>
<dbReference type="InterPro" id="IPR029787">
    <property type="entry name" value="Nucleotide_cyclase"/>
</dbReference>
<dbReference type="PANTHER" id="PTHR45138">
    <property type="entry name" value="REGULATORY COMPONENTS OF SENSORY TRANSDUCTION SYSTEM"/>
    <property type="match status" value="1"/>
</dbReference>
<dbReference type="HOGENOM" id="CLU_000445_11_14_11"/>
<feature type="transmembrane region" description="Helical" evidence="1">
    <location>
        <begin position="144"/>
        <end position="161"/>
    </location>
</feature>
<dbReference type="Pfam" id="PF00990">
    <property type="entry name" value="GGDEF"/>
    <property type="match status" value="1"/>
</dbReference>
<dbReference type="AlphaFoldDB" id="A4TGJ3"/>
<geneLocation type="plasmid" evidence="3">
    <name>pMFLV02</name>
</geneLocation>
<evidence type="ECO:0000256" key="1">
    <source>
        <dbReference type="SAM" id="Phobius"/>
    </source>
</evidence>
<feature type="domain" description="GGDEF" evidence="2">
    <location>
        <begin position="236"/>
        <end position="370"/>
    </location>
</feature>
<dbReference type="GO" id="GO:0005886">
    <property type="term" value="C:plasma membrane"/>
    <property type="evidence" value="ECO:0007669"/>
    <property type="project" value="TreeGrafter"/>
</dbReference>
<dbReference type="PROSITE" id="PS50887">
    <property type="entry name" value="GGDEF"/>
    <property type="match status" value="1"/>
</dbReference>
<feature type="transmembrane region" description="Helical" evidence="1">
    <location>
        <begin position="40"/>
        <end position="61"/>
    </location>
</feature>
<keyword evidence="3" id="KW-0614">Plasmid</keyword>
<proteinExistence type="predicted"/>
<protein>
    <submittedName>
        <fullName evidence="3">Diguanylate cyclase</fullName>
    </submittedName>
</protein>
<dbReference type="SUPFAM" id="SSF55073">
    <property type="entry name" value="Nucleotide cyclase"/>
    <property type="match status" value="1"/>
</dbReference>
<dbReference type="FunFam" id="3.30.70.270:FF:000001">
    <property type="entry name" value="Diguanylate cyclase domain protein"/>
    <property type="match status" value="1"/>
</dbReference>
<keyword evidence="1" id="KW-0472">Membrane</keyword>
<dbReference type="KEGG" id="mgi:Mflv_5583"/>
<feature type="transmembrane region" description="Helical" evidence="1">
    <location>
        <begin position="120"/>
        <end position="137"/>
    </location>
</feature>
<feature type="transmembrane region" description="Helical" evidence="1">
    <location>
        <begin position="67"/>
        <end position="87"/>
    </location>
</feature>
<gene>
    <name evidence="3" type="ordered locus">Mflv_5583</name>
</gene>
<dbReference type="GO" id="GO:0052621">
    <property type="term" value="F:diguanylate cyclase activity"/>
    <property type="evidence" value="ECO:0007669"/>
    <property type="project" value="TreeGrafter"/>
</dbReference>
<accession>A4TGJ3</accession>
<dbReference type="GO" id="GO:1902201">
    <property type="term" value="P:negative regulation of bacterial-type flagellum-dependent cell motility"/>
    <property type="evidence" value="ECO:0007669"/>
    <property type="project" value="TreeGrafter"/>
</dbReference>